<dbReference type="EMBL" id="JABCJD010000002">
    <property type="protein sequence ID" value="NVO27139.1"/>
    <property type="molecule type" value="Genomic_DNA"/>
</dbReference>
<dbReference type="InterPro" id="IPR045467">
    <property type="entry name" value="DUF6497"/>
</dbReference>
<evidence type="ECO:0000313" key="2">
    <source>
        <dbReference type="EMBL" id="NVO27139.1"/>
    </source>
</evidence>
<organism evidence="1 4">
    <name type="scientific">Donghicola mangrovi</name>
    <dbReference type="NCBI Taxonomy" id="2729614"/>
    <lineage>
        <taxon>Bacteria</taxon>
        <taxon>Pseudomonadati</taxon>
        <taxon>Pseudomonadota</taxon>
        <taxon>Alphaproteobacteria</taxon>
        <taxon>Rhodobacterales</taxon>
        <taxon>Roseobacteraceae</taxon>
        <taxon>Donghicola</taxon>
    </lineage>
</organism>
<gene>
    <name evidence="2" type="ORF">HJ526_06900</name>
    <name evidence="1" type="ORF">HJ536_08545</name>
</gene>
<proteinExistence type="predicted"/>
<sequence>MLSFRVITGFVALFGGATTVAGQEGAPTVPSGLDLTLYEMILEDQPDGQVWARYRFVAPDLKQDDYDRVSGDFPEICAAYALPQLEIQGAHPAIIVLTYADRPIPFGEAAPEAVQFVESFRVDQGACVWEVF</sequence>
<accession>A0A850Q350</accession>
<protein>
    <recommendedName>
        <fullName evidence="5">Acetolactate synthase</fullName>
    </recommendedName>
</protein>
<comment type="caution">
    <text evidence="1">The sequence shown here is derived from an EMBL/GenBank/DDBJ whole genome shotgun (WGS) entry which is preliminary data.</text>
</comment>
<name>A0A850Q350_9RHOB</name>
<evidence type="ECO:0008006" key="5">
    <source>
        <dbReference type="Google" id="ProtNLM"/>
    </source>
</evidence>
<evidence type="ECO:0000313" key="4">
    <source>
        <dbReference type="Proteomes" id="UP000592216"/>
    </source>
</evidence>
<dbReference type="EMBL" id="JABCJE010000003">
    <property type="protein sequence ID" value="NVO23403.1"/>
    <property type="molecule type" value="Genomic_DNA"/>
</dbReference>
<dbReference type="Proteomes" id="UP000523601">
    <property type="component" value="Unassembled WGS sequence"/>
</dbReference>
<dbReference type="RefSeq" id="WP_176853534.1">
    <property type="nucleotide sequence ID" value="NZ_JABCJD010000002.1"/>
</dbReference>
<dbReference type="Proteomes" id="UP000592216">
    <property type="component" value="Unassembled WGS sequence"/>
</dbReference>
<reference evidence="3 4" key="1">
    <citation type="submission" date="2020-04" db="EMBL/GenBank/DDBJ databases">
        <title>Donghicola sp., a member of the Rhodobacteraceae family isolated from mangrove forest in Thailand.</title>
        <authorList>
            <person name="Charoenyingcharoen P."/>
            <person name="Yukphan P."/>
        </authorList>
    </citation>
    <scope>NUCLEOTIDE SEQUENCE [LARGE SCALE GENOMIC DNA]</scope>
    <source>
        <strain evidence="1 4">B5-SW-15</strain>
        <strain evidence="2 3">C2-DW-16</strain>
    </source>
</reference>
<dbReference type="Pfam" id="PF20107">
    <property type="entry name" value="DUF6497"/>
    <property type="match status" value="1"/>
</dbReference>
<evidence type="ECO:0000313" key="3">
    <source>
        <dbReference type="Proteomes" id="UP000523601"/>
    </source>
</evidence>
<dbReference type="AlphaFoldDB" id="A0A850Q350"/>
<evidence type="ECO:0000313" key="1">
    <source>
        <dbReference type="EMBL" id="NVO23403.1"/>
    </source>
</evidence>
<keyword evidence="3" id="KW-1185">Reference proteome</keyword>